<evidence type="ECO:0000256" key="1">
    <source>
        <dbReference type="SAM" id="SignalP"/>
    </source>
</evidence>
<keyword evidence="1" id="KW-0732">Signal</keyword>
<dbReference type="AlphaFoldDB" id="A0A553BST6"/>
<feature type="signal peptide" evidence="1">
    <location>
        <begin position="1"/>
        <end position="21"/>
    </location>
</feature>
<accession>A0A553BST6</accession>
<dbReference type="SMART" id="SM00754">
    <property type="entry name" value="CHRD"/>
    <property type="match status" value="1"/>
</dbReference>
<dbReference type="Proteomes" id="UP000318528">
    <property type="component" value="Unassembled WGS sequence"/>
</dbReference>
<sequence length="159" mass="16707">MKLLIRFLAISIILLGLFSCDGDGYSSDPTPIPTTTTFNATLSGVREVPPNNSTATGTAVLTFNNTTKIFSITVTHNVVGANVAHIHKGAVGVSGDIVFPLTSTSATTYTYTSPALTTAQEADLKAELYYVNIHSATYSLPLGEIRGQLFKQGTGGGSY</sequence>
<dbReference type="Proteomes" id="UP000318669">
    <property type="component" value="Unassembled WGS sequence"/>
</dbReference>
<gene>
    <name evidence="4" type="ORF">FNW11_06200</name>
    <name evidence="3" type="ORF">FNW12_03170</name>
</gene>
<evidence type="ECO:0000313" key="4">
    <source>
        <dbReference type="EMBL" id="TRX11316.1"/>
    </source>
</evidence>
<dbReference type="OrthoDB" id="571052at2"/>
<dbReference type="InterPro" id="IPR010895">
    <property type="entry name" value="CHRD"/>
</dbReference>
<proteinExistence type="predicted"/>
<dbReference type="EMBL" id="VJZN01000004">
    <property type="protein sequence ID" value="TRX08805.1"/>
    <property type="molecule type" value="Genomic_DNA"/>
</dbReference>
<dbReference type="EMBL" id="VJZL01000007">
    <property type="protein sequence ID" value="TRX11316.1"/>
    <property type="molecule type" value="Genomic_DNA"/>
</dbReference>
<keyword evidence="5" id="KW-1185">Reference proteome</keyword>
<dbReference type="PROSITE" id="PS50933">
    <property type="entry name" value="CHRD"/>
    <property type="match status" value="1"/>
</dbReference>
<protein>
    <submittedName>
        <fullName evidence="4">CHRD domain-containing protein</fullName>
    </submittedName>
</protein>
<evidence type="ECO:0000313" key="5">
    <source>
        <dbReference type="Proteomes" id="UP000318528"/>
    </source>
</evidence>
<feature type="chain" id="PRO_5022012232" evidence="1">
    <location>
        <begin position="22"/>
        <end position="159"/>
    </location>
</feature>
<dbReference type="Pfam" id="PF07452">
    <property type="entry name" value="CHRD"/>
    <property type="match status" value="1"/>
</dbReference>
<evidence type="ECO:0000313" key="6">
    <source>
        <dbReference type="Proteomes" id="UP000318669"/>
    </source>
</evidence>
<feature type="domain" description="CHRD" evidence="2">
    <location>
        <begin position="34"/>
        <end position="154"/>
    </location>
</feature>
<comment type="caution">
    <text evidence="4">The sequence shown here is derived from an EMBL/GenBank/DDBJ whole genome shotgun (WGS) entry which is preliminary data.</text>
</comment>
<dbReference type="PROSITE" id="PS51257">
    <property type="entry name" value="PROKAR_LIPOPROTEIN"/>
    <property type="match status" value="1"/>
</dbReference>
<evidence type="ECO:0000259" key="2">
    <source>
        <dbReference type="PROSITE" id="PS50933"/>
    </source>
</evidence>
<reference evidence="5 6" key="1">
    <citation type="submission" date="2019-07" db="EMBL/GenBank/DDBJ databases">
        <title>Novel species of Flavobacterium.</title>
        <authorList>
            <person name="Liu Q."/>
            <person name="Xin Y.-H."/>
        </authorList>
    </citation>
    <scope>NUCLEOTIDE SEQUENCE [LARGE SCALE GENOMIC DNA]</scope>
    <source>
        <strain evidence="3 5">GSP39</strain>
        <strain evidence="4 6">GSR22</strain>
    </source>
</reference>
<evidence type="ECO:0000313" key="3">
    <source>
        <dbReference type="EMBL" id="TRX08805.1"/>
    </source>
</evidence>
<name>A0A553BST6_9FLAO</name>
<organism evidence="4 6">
    <name type="scientific">Flavobacterium gawalongense</name>
    <dbReference type="NCBI Taxonomy" id="2594432"/>
    <lineage>
        <taxon>Bacteria</taxon>
        <taxon>Pseudomonadati</taxon>
        <taxon>Bacteroidota</taxon>
        <taxon>Flavobacteriia</taxon>
        <taxon>Flavobacteriales</taxon>
        <taxon>Flavobacteriaceae</taxon>
        <taxon>Flavobacterium</taxon>
    </lineage>
</organism>